<keyword evidence="2" id="KW-1185">Reference proteome</keyword>
<name>M2MQI4_BAUPA</name>
<dbReference type="Proteomes" id="UP000011761">
    <property type="component" value="Unassembled WGS sequence"/>
</dbReference>
<dbReference type="KEGG" id="bcom:BAUCODRAFT_146031"/>
<evidence type="ECO:0000313" key="2">
    <source>
        <dbReference type="Proteomes" id="UP000011761"/>
    </source>
</evidence>
<dbReference type="HOGENOM" id="CLU_1326161_0_0_1"/>
<evidence type="ECO:0000313" key="1">
    <source>
        <dbReference type="EMBL" id="EMC99046.1"/>
    </source>
</evidence>
<dbReference type="AlphaFoldDB" id="M2MQI4"/>
<protein>
    <recommendedName>
        <fullName evidence="3">F-box domain-containing protein</fullName>
    </recommendedName>
</protein>
<dbReference type="GeneID" id="19108649"/>
<dbReference type="PANTHER" id="PTHR42085">
    <property type="entry name" value="F-BOX DOMAIN-CONTAINING PROTEIN"/>
    <property type="match status" value="1"/>
</dbReference>
<evidence type="ECO:0008006" key="3">
    <source>
        <dbReference type="Google" id="ProtNLM"/>
    </source>
</evidence>
<proteinExistence type="predicted"/>
<organism evidence="1 2">
    <name type="scientific">Baudoinia panamericana (strain UAMH 10762)</name>
    <name type="common">Angels' share fungus</name>
    <name type="synonym">Baudoinia compniacensis (strain UAMH 10762)</name>
    <dbReference type="NCBI Taxonomy" id="717646"/>
    <lineage>
        <taxon>Eukaryota</taxon>
        <taxon>Fungi</taxon>
        <taxon>Dikarya</taxon>
        <taxon>Ascomycota</taxon>
        <taxon>Pezizomycotina</taxon>
        <taxon>Dothideomycetes</taxon>
        <taxon>Dothideomycetidae</taxon>
        <taxon>Mycosphaerellales</taxon>
        <taxon>Teratosphaeriaceae</taxon>
        <taxon>Baudoinia</taxon>
    </lineage>
</organism>
<sequence length="207" mass="23558">MADGPHELISLPLELRKDIYELVLVVKEDIRVLATGDTSVRSNLTRPPYQQPSIMRVSRQIREETLPIYYGQNVFHFELQLSIPLVDESQDFTRYPEHFAANSEMLKVVKLSCGSLCAHGGHFCLDFREGFGAQDRIVAYAFGVGTAGEGCPYRGLEQYTRGSLDDIMEGQKQRSNTRTQMATIHCLAFKLLTPEFRWAEFNYILDS</sequence>
<dbReference type="InterPro" id="IPR038883">
    <property type="entry name" value="AN11006-like"/>
</dbReference>
<dbReference type="PANTHER" id="PTHR42085:SF1">
    <property type="entry name" value="F-BOX DOMAIN-CONTAINING PROTEIN"/>
    <property type="match status" value="1"/>
</dbReference>
<gene>
    <name evidence="1" type="ORF">BAUCODRAFT_146031</name>
</gene>
<accession>M2MQI4</accession>
<reference evidence="1 2" key="1">
    <citation type="journal article" date="2012" name="PLoS Pathog.">
        <title>Diverse lifestyles and strategies of plant pathogenesis encoded in the genomes of eighteen Dothideomycetes fungi.</title>
        <authorList>
            <person name="Ohm R.A."/>
            <person name="Feau N."/>
            <person name="Henrissat B."/>
            <person name="Schoch C.L."/>
            <person name="Horwitz B.A."/>
            <person name="Barry K.W."/>
            <person name="Condon B.J."/>
            <person name="Copeland A.C."/>
            <person name="Dhillon B."/>
            <person name="Glaser F."/>
            <person name="Hesse C.N."/>
            <person name="Kosti I."/>
            <person name="LaButti K."/>
            <person name="Lindquist E.A."/>
            <person name="Lucas S."/>
            <person name="Salamov A.A."/>
            <person name="Bradshaw R.E."/>
            <person name="Ciuffetti L."/>
            <person name="Hamelin R.C."/>
            <person name="Kema G.H.J."/>
            <person name="Lawrence C."/>
            <person name="Scott J.A."/>
            <person name="Spatafora J.W."/>
            <person name="Turgeon B.G."/>
            <person name="de Wit P.J.G.M."/>
            <person name="Zhong S."/>
            <person name="Goodwin S.B."/>
            <person name="Grigoriev I.V."/>
        </authorList>
    </citation>
    <scope>NUCLEOTIDE SEQUENCE [LARGE SCALE GENOMIC DNA]</scope>
    <source>
        <strain evidence="1 2">UAMH 10762</strain>
    </source>
</reference>
<dbReference type="EMBL" id="KB445552">
    <property type="protein sequence ID" value="EMC99046.1"/>
    <property type="molecule type" value="Genomic_DNA"/>
</dbReference>
<dbReference type="RefSeq" id="XP_007674087.1">
    <property type="nucleotide sequence ID" value="XM_007675897.1"/>
</dbReference>
<dbReference type="OrthoDB" id="62952at2759"/>